<dbReference type="AlphaFoldDB" id="A0A1X7ACF3"/>
<organism evidence="7 8">
    <name type="scientific">Ruegeria meonggei</name>
    <dbReference type="NCBI Taxonomy" id="1446476"/>
    <lineage>
        <taxon>Bacteria</taxon>
        <taxon>Pseudomonadati</taxon>
        <taxon>Pseudomonadota</taxon>
        <taxon>Alphaproteobacteria</taxon>
        <taxon>Rhodobacterales</taxon>
        <taxon>Roseobacteraceae</taxon>
        <taxon>Ruegeria</taxon>
    </lineage>
</organism>
<keyword evidence="8" id="KW-1185">Reference proteome</keyword>
<feature type="transmembrane region" description="Helical" evidence="6">
    <location>
        <begin position="65"/>
        <end position="88"/>
    </location>
</feature>
<keyword evidence="3 6" id="KW-0812">Transmembrane</keyword>
<evidence type="ECO:0000256" key="3">
    <source>
        <dbReference type="ARBA" id="ARBA00022692"/>
    </source>
</evidence>
<keyword evidence="5 6" id="KW-0472">Membrane</keyword>
<evidence type="ECO:0000313" key="8">
    <source>
        <dbReference type="Proteomes" id="UP000193778"/>
    </source>
</evidence>
<name>A0A1X7ACF3_9RHOB</name>
<dbReference type="Pfam" id="PF06146">
    <property type="entry name" value="PsiE"/>
    <property type="match status" value="1"/>
</dbReference>
<dbReference type="RefSeq" id="WP_200818624.1">
    <property type="nucleotide sequence ID" value="NZ_FWFP01000018.1"/>
</dbReference>
<evidence type="ECO:0000256" key="5">
    <source>
        <dbReference type="ARBA" id="ARBA00023136"/>
    </source>
</evidence>
<dbReference type="InterPro" id="IPR020948">
    <property type="entry name" value="P_starv_induced_PsiE-like"/>
</dbReference>
<evidence type="ECO:0000256" key="1">
    <source>
        <dbReference type="ARBA" id="ARBA00004651"/>
    </source>
</evidence>
<comment type="subcellular location">
    <subcellularLocation>
        <location evidence="1">Cell membrane</location>
        <topology evidence="1">Multi-pass membrane protein</topology>
    </subcellularLocation>
</comment>
<accession>A0A1X7ACF3</accession>
<dbReference type="Proteomes" id="UP000193778">
    <property type="component" value="Unassembled WGS sequence"/>
</dbReference>
<evidence type="ECO:0000256" key="4">
    <source>
        <dbReference type="ARBA" id="ARBA00022989"/>
    </source>
</evidence>
<sequence length="154" mass="17039">MVEQMQPNGQAHVELDPDHEDLIVRNCNRLLRHAVRVMSLFMVIVIGFAVIDAGYSFYIKLVSPPVLILDVSDLLDVFAAALVVLIAIEIYTNVTLYLTAIVIHVKLVIATALLAVARKVITLDTSDLEPLYFVGCSGLGLAFGVTYWLLWRGK</sequence>
<evidence type="ECO:0000313" key="7">
    <source>
        <dbReference type="EMBL" id="SLN76250.1"/>
    </source>
</evidence>
<keyword evidence="2" id="KW-1003">Cell membrane</keyword>
<gene>
    <name evidence="7" type="ORF">RUM8411_04363</name>
</gene>
<keyword evidence="4 6" id="KW-1133">Transmembrane helix</keyword>
<evidence type="ECO:0000256" key="2">
    <source>
        <dbReference type="ARBA" id="ARBA00022475"/>
    </source>
</evidence>
<proteinExistence type="predicted"/>
<reference evidence="8" key="1">
    <citation type="submission" date="2017-03" db="EMBL/GenBank/DDBJ databases">
        <authorList>
            <person name="Rodrigo-Torres L."/>
            <person name="Arahal R.D."/>
            <person name="Lucena T."/>
        </authorList>
    </citation>
    <scope>NUCLEOTIDE SEQUENCE [LARGE SCALE GENOMIC DNA]</scope>
    <source>
        <strain evidence="8">CECT 8411</strain>
    </source>
</reference>
<feature type="transmembrane region" description="Helical" evidence="6">
    <location>
        <begin position="37"/>
        <end position="59"/>
    </location>
</feature>
<evidence type="ECO:0000256" key="6">
    <source>
        <dbReference type="SAM" id="Phobius"/>
    </source>
</evidence>
<protein>
    <submittedName>
        <fullName evidence="7">Phosphate-starvation-inducible E</fullName>
    </submittedName>
</protein>
<feature type="transmembrane region" description="Helical" evidence="6">
    <location>
        <begin position="95"/>
        <end position="118"/>
    </location>
</feature>
<dbReference type="GO" id="GO:0005886">
    <property type="term" value="C:plasma membrane"/>
    <property type="evidence" value="ECO:0007669"/>
    <property type="project" value="UniProtKB-SubCell"/>
</dbReference>
<feature type="transmembrane region" description="Helical" evidence="6">
    <location>
        <begin position="130"/>
        <end position="150"/>
    </location>
</feature>
<dbReference type="EMBL" id="FWFP01000018">
    <property type="protein sequence ID" value="SLN76250.1"/>
    <property type="molecule type" value="Genomic_DNA"/>
</dbReference>